<comment type="caution">
    <text evidence="3">The sequence shown here is derived from an EMBL/GenBank/DDBJ whole genome shotgun (WGS) entry which is preliminary data.</text>
</comment>
<sequence length="473" mass="53084">MDAAQQQMVLCSLFGNSSNRIIVLPVDKLPGTQDQPFPSTLFKMSQSIKYAHLFKQEAAANDGSEEGLYLYVGSLPSGVFSGAQRVRHVRSGTVQVRKVRHHSLHHQAAAQKDKEVKVAEKFARTPVRPGAHPRVAKLLAHGDEPVVYDTPDRPVPLSRRTWARVSYWEFYNGDTLFHFIQTYRAVYNKHSDQTRPRFVVPLVLVARFVHHTLESLQFCQDAGVAHMDLSTRNIWLHWASDRDELPEFYLGDFNCSRPLRDAVREIREDRGLATWDSNDLVHYAKIMLSEDQEWPTVAPDSPEGPLAPLVGELARLEKAVDLLRNGSGAAGGTSRPGGGCSDASLPDLSRAIRLAREAEQYFSDMPPHCGTGCRALFEDTLLENARDVPRYYNSPEDVIAEVDNYTVPGPSYVARVDIRTHHVLDYERVKSPETEDEVPLEESGLHQDGFGDNDDWENEHPFYGGLSVPGYGQ</sequence>
<reference evidence="3 4" key="1">
    <citation type="journal article" date="2024" name="Commun. Biol.">
        <title>Comparative genomic analysis of thermophilic fungi reveals convergent evolutionary adaptations and gene losses.</title>
        <authorList>
            <person name="Steindorff A.S."/>
            <person name="Aguilar-Pontes M.V."/>
            <person name="Robinson A.J."/>
            <person name="Andreopoulos B."/>
            <person name="LaButti K."/>
            <person name="Kuo A."/>
            <person name="Mondo S."/>
            <person name="Riley R."/>
            <person name="Otillar R."/>
            <person name="Haridas S."/>
            <person name="Lipzen A."/>
            <person name="Grimwood J."/>
            <person name="Schmutz J."/>
            <person name="Clum A."/>
            <person name="Reid I.D."/>
            <person name="Moisan M.C."/>
            <person name="Butler G."/>
            <person name="Nguyen T.T.M."/>
            <person name="Dewar K."/>
            <person name="Conant G."/>
            <person name="Drula E."/>
            <person name="Henrissat B."/>
            <person name="Hansel C."/>
            <person name="Singer S."/>
            <person name="Hutchinson M.I."/>
            <person name="de Vries R.P."/>
            <person name="Natvig D.O."/>
            <person name="Powell A.J."/>
            <person name="Tsang A."/>
            <person name="Grigoriev I.V."/>
        </authorList>
    </citation>
    <scope>NUCLEOTIDE SEQUENCE [LARGE SCALE GENOMIC DNA]</scope>
    <source>
        <strain evidence="3 4">ATCC 24622</strain>
    </source>
</reference>
<dbReference type="Proteomes" id="UP001586593">
    <property type="component" value="Unassembled WGS sequence"/>
</dbReference>
<evidence type="ECO:0000313" key="3">
    <source>
        <dbReference type="EMBL" id="KAL1861757.1"/>
    </source>
</evidence>
<dbReference type="PROSITE" id="PS50011">
    <property type="entry name" value="PROTEIN_KINASE_DOM"/>
    <property type="match status" value="1"/>
</dbReference>
<accession>A0ABR3WI35</accession>
<dbReference type="Gene3D" id="1.10.510.10">
    <property type="entry name" value="Transferase(Phosphotransferase) domain 1"/>
    <property type="match status" value="1"/>
</dbReference>
<feature type="region of interest" description="Disordered" evidence="1">
    <location>
        <begin position="430"/>
        <end position="473"/>
    </location>
</feature>
<dbReference type="EMBL" id="JAZHXJ010000409">
    <property type="protein sequence ID" value="KAL1861757.1"/>
    <property type="molecule type" value="Genomic_DNA"/>
</dbReference>
<name>A0ABR3WI35_9PEZI</name>
<evidence type="ECO:0000256" key="1">
    <source>
        <dbReference type="SAM" id="MobiDB-lite"/>
    </source>
</evidence>
<evidence type="ECO:0000259" key="2">
    <source>
        <dbReference type="PROSITE" id="PS50011"/>
    </source>
</evidence>
<proteinExistence type="predicted"/>
<gene>
    <name evidence="3" type="ORF">VTK73DRAFT_6933</name>
</gene>
<keyword evidence="4" id="KW-1185">Reference proteome</keyword>
<dbReference type="InterPro" id="IPR000719">
    <property type="entry name" value="Prot_kinase_dom"/>
</dbReference>
<evidence type="ECO:0000313" key="4">
    <source>
        <dbReference type="Proteomes" id="UP001586593"/>
    </source>
</evidence>
<protein>
    <recommendedName>
        <fullName evidence="2">Protein kinase domain-containing protein</fullName>
    </recommendedName>
</protein>
<dbReference type="InterPro" id="IPR011009">
    <property type="entry name" value="Kinase-like_dom_sf"/>
</dbReference>
<organism evidence="3 4">
    <name type="scientific">Phialemonium thermophilum</name>
    <dbReference type="NCBI Taxonomy" id="223376"/>
    <lineage>
        <taxon>Eukaryota</taxon>
        <taxon>Fungi</taxon>
        <taxon>Dikarya</taxon>
        <taxon>Ascomycota</taxon>
        <taxon>Pezizomycotina</taxon>
        <taxon>Sordariomycetes</taxon>
        <taxon>Sordariomycetidae</taxon>
        <taxon>Cephalothecales</taxon>
        <taxon>Cephalothecaceae</taxon>
        <taxon>Phialemonium</taxon>
    </lineage>
</organism>
<feature type="domain" description="Protein kinase" evidence="2">
    <location>
        <begin position="69"/>
        <end position="473"/>
    </location>
</feature>
<dbReference type="SUPFAM" id="SSF56112">
    <property type="entry name" value="Protein kinase-like (PK-like)"/>
    <property type="match status" value="1"/>
</dbReference>